<evidence type="ECO:0000313" key="2">
    <source>
        <dbReference type="Proteomes" id="UP000265520"/>
    </source>
</evidence>
<accession>A0A392WAL9</accession>
<dbReference type="AlphaFoldDB" id="A0A392WAL9"/>
<feature type="non-terminal residue" evidence="1">
    <location>
        <position position="47"/>
    </location>
</feature>
<proteinExistence type="predicted"/>
<name>A0A392WAL9_9FABA</name>
<comment type="caution">
    <text evidence="1">The sequence shown here is derived from an EMBL/GenBank/DDBJ whole genome shotgun (WGS) entry which is preliminary data.</text>
</comment>
<organism evidence="1 2">
    <name type="scientific">Trifolium medium</name>
    <dbReference type="NCBI Taxonomy" id="97028"/>
    <lineage>
        <taxon>Eukaryota</taxon>
        <taxon>Viridiplantae</taxon>
        <taxon>Streptophyta</taxon>
        <taxon>Embryophyta</taxon>
        <taxon>Tracheophyta</taxon>
        <taxon>Spermatophyta</taxon>
        <taxon>Magnoliopsida</taxon>
        <taxon>eudicotyledons</taxon>
        <taxon>Gunneridae</taxon>
        <taxon>Pentapetalae</taxon>
        <taxon>rosids</taxon>
        <taxon>fabids</taxon>
        <taxon>Fabales</taxon>
        <taxon>Fabaceae</taxon>
        <taxon>Papilionoideae</taxon>
        <taxon>50 kb inversion clade</taxon>
        <taxon>NPAAA clade</taxon>
        <taxon>Hologalegina</taxon>
        <taxon>IRL clade</taxon>
        <taxon>Trifolieae</taxon>
        <taxon>Trifolium</taxon>
    </lineage>
</organism>
<keyword evidence="2" id="KW-1185">Reference proteome</keyword>
<sequence>MTKRPRAWIRHQRIKYLNADTIMKAEVLKLYSTTDKVHSRSLPSTMR</sequence>
<evidence type="ECO:0000313" key="1">
    <source>
        <dbReference type="EMBL" id="MCI97437.1"/>
    </source>
</evidence>
<dbReference type="Proteomes" id="UP000265520">
    <property type="component" value="Unassembled WGS sequence"/>
</dbReference>
<reference evidence="1 2" key="1">
    <citation type="journal article" date="2018" name="Front. Plant Sci.">
        <title>Red Clover (Trifolium pratense) and Zigzag Clover (T. medium) - A Picture of Genomic Similarities and Differences.</title>
        <authorList>
            <person name="Dluhosova J."/>
            <person name="Istvanek J."/>
            <person name="Nedelnik J."/>
            <person name="Repkova J."/>
        </authorList>
    </citation>
    <scope>NUCLEOTIDE SEQUENCE [LARGE SCALE GENOMIC DNA]</scope>
    <source>
        <strain evidence="2">cv. 10/8</strain>
        <tissue evidence="1">Leaf</tissue>
    </source>
</reference>
<dbReference type="EMBL" id="LXQA011443262">
    <property type="protein sequence ID" value="MCI97437.1"/>
    <property type="molecule type" value="Genomic_DNA"/>
</dbReference>
<protein>
    <submittedName>
        <fullName evidence="1">Uncharacterized protein</fullName>
    </submittedName>
</protein>